<evidence type="ECO:0000313" key="2">
    <source>
        <dbReference type="Proteomes" id="UP001418222"/>
    </source>
</evidence>
<accession>A0AAP0BNC5</accession>
<dbReference type="AlphaFoldDB" id="A0AAP0BNC5"/>
<dbReference type="EMBL" id="JBBWWQ010000006">
    <property type="protein sequence ID" value="KAK8944311.1"/>
    <property type="molecule type" value="Genomic_DNA"/>
</dbReference>
<proteinExistence type="predicted"/>
<comment type="caution">
    <text evidence="1">The sequence shown here is derived from an EMBL/GenBank/DDBJ whole genome shotgun (WGS) entry which is preliminary data.</text>
</comment>
<reference evidence="1 2" key="1">
    <citation type="journal article" date="2022" name="Nat. Plants">
        <title>Genomes of leafy and leafless Platanthera orchids illuminate the evolution of mycoheterotrophy.</title>
        <authorList>
            <person name="Li M.H."/>
            <person name="Liu K.W."/>
            <person name="Li Z."/>
            <person name="Lu H.C."/>
            <person name="Ye Q.L."/>
            <person name="Zhang D."/>
            <person name="Wang J.Y."/>
            <person name="Li Y.F."/>
            <person name="Zhong Z.M."/>
            <person name="Liu X."/>
            <person name="Yu X."/>
            <person name="Liu D.K."/>
            <person name="Tu X.D."/>
            <person name="Liu B."/>
            <person name="Hao Y."/>
            <person name="Liao X.Y."/>
            <person name="Jiang Y.T."/>
            <person name="Sun W.H."/>
            <person name="Chen J."/>
            <person name="Chen Y.Q."/>
            <person name="Ai Y."/>
            <person name="Zhai J.W."/>
            <person name="Wu S.S."/>
            <person name="Zhou Z."/>
            <person name="Hsiao Y.Y."/>
            <person name="Wu W.L."/>
            <person name="Chen Y.Y."/>
            <person name="Lin Y.F."/>
            <person name="Hsu J.L."/>
            <person name="Li C.Y."/>
            <person name="Wang Z.W."/>
            <person name="Zhao X."/>
            <person name="Zhong W.Y."/>
            <person name="Ma X.K."/>
            <person name="Ma L."/>
            <person name="Huang J."/>
            <person name="Chen G.Z."/>
            <person name="Huang M.Z."/>
            <person name="Huang L."/>
            <person name="Peng D.H."/>
            <person name="Luo Y.B."/>
            <person name="Zou S.Q."/>
            <person name="Chen S.P."/>
            <person name="Lan S."/>
            <person name="Tsai W.C."/>
            <person name="Van de Peer Y."/>
            <person name="Liu Z.J."/>
        </authorList>
    </citation>
    <scope>NUCLEOTIDE SEQUENCE [LARGE SCALE GENOMIC DNA]</scope>
    <source>
        <strain evidence="1">Lor287</strain>
    </source>
</reference>
<evidence type="ECO:0000313" key="1">
    <source>
        <dbReference type="EMBL" id="KAK8944311.1"/>
    </source>
</evidence>
<organism evidence="1 2">
    <name type="scientific">Platanthera zijinensis</name>
    <dbReference type="NCBI Taxonomy" id="2320716"/>
    <lineage>
        <taxon>Eukaryota</taxon>
        <taxon>Viridiplantae</taxon>
        <taxon>Streptophyta</taxon>
        <taxon>Embryophyta</taxon>
        <taxon>Tracheophyta</taxon>
        <taxon>Spermatophyta</taxon>
        <taxon>Magnoliopsida</taxon>
        <taxon>Liliopsida</taxon>
        <taxon>Asparagales</taxon>
        <taxon>Orchidaceae</taxon>
        <taxon>Orchidoideae</taxon>
        <taxon>Orchideae</taxon>
        <taxon>Orchidinae</taxon>
        <taxon>Platanthera</taxon>
    </lineage>
</organism>
<sequence>MALSLLGGTRSLNKHRDGFVEKIELQLGDSWMVNPNNFSWIQVKNQMETCSWRKTWQPHHRKRKMKSQLWMRKHMKKSKKLYAPILPHPRALYPIWSPEGILHDVEEVVNQGAVILMRSESPPLYRSEGIFLLGTIKNQWLDTSPSRYSESPCLKDRIGIIKKKNAALLLPETEPAAPVRGKQRKIVGPTTPSDGDSGSVCGRISISKANLDCSLLDLRSYDQTMALSVYTTLNAKPGRLLALSESGGQKLCDFNPVAIRLRSWRVTVVSSHLVHFLFALPWAVVTKRIAQIPAGPLVEEEDIVDISNEEEDAEVHPPVLEAQDPALLLKAHISPVAESSSDSKDIADLPFPPRIQTEDIPSSSTDTSILKSIKAMMVRQQAHFDHSLKKVLNQVKGTKQDMNNRLTEVKVCFGKLESTLDTWFIQGGQTIIHTINGLKSNLNVLNNVDENAKTIIIAQNVGMHYFDEQMVHYCNGITKVVIEEVRKGEIELKGNVNVTEATKQQHHTTALTGALASRLLRILNVADLLLFTVGVPTDLHIDYSIFHRLLTLTLKFLSIPTVIAPPT</sequence>
<keyword evidence="2" id="KW-1185">Reference proteome</keyword>
<dbReference type="Proteomes" id="UP001418222">
    <property type="component" value="Unassembled WGS sequence"/>
</dbReference>
<gene>
    <name evidence="1" type="ORF">KSP39_PZI007544</name>
</gene>
<name>A0AAP0BNC5_9ASPA</name>
<protein>
    <submittedName>
        <fullName evidence="1">Uncharacterized protein</fullName>
    </submittedName>
</protein>